<evidence type="ECO:0000256" key="5">
    <source>
        <dbReference type="SAM" id="SignalP"/>
    </source>
</evidence>
<dbReference type="SUPFAM" id="SSF53850">
    <property type="entry name" value="Periplasmic binding protein-like II"/>
    <property type="match status" value="1"/>
</dbReference>
<reference evidence="7 8" key="1">
    <citation type="submission" date="2020-10" db="EMBL/GenBank/DDBJ databases">
        <title>Blautia liquoris sp.nov., isolated from the mud in a fermentation cellar used for the production of Chinese strong-flavoured liquor.</title>
        <authorList>
            <person name="Lu L."/>
        </authorList>
    </citation>
    <scope>NUCLEOTIDE SEQUENCE [LARGE SCALE GENOMIC DNA]</scope>
    <source>
        <strain evidence="7 8">LZLJ-3</strain>
    </source>
</reference>
<sequence length="288" mass="31912">MYKKAIVAILSCSLLLTGLSGCGSNQESENQKDTIKLGYVNWTDTAAITNLAAAVLQEKMGYDVDMVMADIAPVLTSVSRGGTDAYLNVWLPDTHKAYVDKFGDDMIDLGTLHESARNGFVVPSYVEVDSIEELNENKDVFGDQIVGVDAGAGIMTVAEQVVKDYDLDLQLITGSDATMTAALSKAIQKKEPIVVTGWAPHWMMARWDLKFLDDPKGAFGEAESAHKYVRKGFEEDQPEAARFMKKFTLSIDDLSDIMEKIDSSSEDEYEVVKDWMNDHEELVDSWIK</sequence>
<keyword evidence="4" id="KW-0472">Membrane</keyword>
<dbReference type="GO" id="GO:0043190">
    <property type="term" value="C:ATP-binding cassette (ABC) transporter complex"/>
    <property type="evidence" value="ECO:0007669"/>
    <property type="project" value="InterPro"/>
</dbReference>
<dbReference type="AlphaFoldDB" id="A0A7M2RJS4"/>
<feature type="chain" id="PRO_5039399746" evidence="5">
    <location>
        <begin position="23"/>
        <end position="288"/>
    </location>
</feature>
<keyword evidence="5" id="KW-0732">Signal</keyword>
<dbReference type="PANTHER" id="PTHR47737:SF1">
    <property type="entry name" value="GLYCINE BETAINE_PROLINE BETAINE TRANSPORT SYSTEM PERMEASE PROTEIN PROW"/>
    <property type="match status" value="1"/>
</dbReference>
<evidence type="ECO:0000256" key="4">
    <source>
        <dbReference type="ARBA" id="ARBA00023136"/>
    </source>
</evidence>
<dbReference type="GO" id="GO:0015871">
    <property type="term" value="P:choline transport"/>
    <property type="evidence" value="ECO:0007669"/>
    <property type="project" value="TreeGrafter"/>
</dbReference>
<dbReference type="Gene3D" id="3.40.190.100">
    <property type="entry name" value="Glycine betaine-binding periplasmic protein, domain 2"/>
    <property type="match status" value="2"/>
</dbReference>
<dbReference type="EMBL" id="CP063304">
    <property type="protein sequence ID" value="QOV20586.1"/>
    <property type="molecule type" value="Genomic_DNA"/>
</dbReference>
<dbReference type="PANTHER" id="PTHR47737">
    <property type="entry name" value="GLYCINE BETAINE/PROLINE BETAINE TRANSPORT SYSTEM PERMEASE PROTEIN PROW"/>
    <property type="match status" value="1"/>
</dbReference>
<dbReference type="Proteomes" id="UP000593601">
    <property type="component" value="Chromosome"/>
</dbReference>
<evidence type="ECO:0000256" key="2">
    <source>
        <dbReference type="ARBA" id="ARBA00022448"/>
    </source>
</evidence>
<proteinExistence type="predicted"/>
<dbReference type="Gene3D" id="3.10.105.10">
    <property type="entry name" value="Dipeptide-binding Protein, Domain 3"/>
    <property type="match status" value="2"/>
</dbReference>
<feature type="signal peptide" evidence="5">
    <location>
        <begin position="1"/>
        <end position="22"/>
    </location>
</feature>
<dbReference type="Pfam" id="PF04069">
    <property type="entry name" value="OpuAC"/>
    <property type="match status" value="1"/>
</dbReference>
<dbReference type="InterPro" id="IPR007210">
    <property type="entry name" value="ABC_Gly_betaine_transp_sub-bd"/>
</dbReference>
<dbReference type="PROSITE" id="PS51257">
    <property type="entry name" value="PROKAR_LIPOPROTEIN"/>
    <property type="match status" value="1"/>
</dbReference>
<dbReference type="GO" id="GO:0015226">
    <property type="term" value="F:carnitine transmembrane transporter activity"/>
    <property type="evidence" value="ECO:0007669"/>
    <property type="project" value="TreeGrafter"/>
</dbReference>
<feature type="domain" description="ABC-type glycine betaine transport system substrate-binding" evidence="6">
    <location>
        <begin position="33"/>
        <end position="277"/>
    </location>
</feature>
<dbReference type="KEGG" id="bliq:INP51_06520"/>
<dbReference type="GO" id="GO:0005275">
    <property type="term" value="F:amine transmembrane transporter activity"/>
    <property type="evidence" value="ECO:0007669"/>
    <property type="project" value="TreeGrafter"/>
</dbReference>
<evidence type="ECO:0000256" key="3">
    <source>
        <dbReference type="ARBA" id="ARBA00022475"/>
    </source>
</evidence>
<protein>
    <submittedName>
        <fullName evidence="7">Glycine betaine ABC transporter substrate-binding protein</fullName>
    </submittedName>
</protein>
<dbReference type="RefSeq" id="WP_193736900.1">
    <property type="nucleotide sequence ID" value="NZ_CP063304.1"/>
</dbReference>
<keyword evidence="2" id="KW-0813">Transport</keyword>
<accession>A0A7M2RJS4</accession>
<evidence type="ECO:0000313" key="8">
    <source>
        <dbReference type="Proteomes" id="UP000593601"/>
    </source>
</evidence>
<name>A0A7M2RJS4_9FIRM</name>
<evidence type="ECO:0000256" key="1">
    <source>
        <dbReference type="ARBA" id="ARBA00004236"/>
    </source>
</evidence>
<keyword evidence="3" id="KW-1003">Cell membrane</keyword>
<keyword evidence="8" id="KW-1185">Reference proteome</keyword>
<gene>
    <name evidence="7" type="ORF">INP51_06520</name>
</gene>
<evidence type="ECO:0000313" key="7">
    <source>
        <dbReference type="EMBL" id="QOV20586.1"/>
    </source>
</evidence>
<evidence type="ECO:0000259" key="6">
    <source>
        <dbReference type="Pfam" id="PF04069"/>
    </source>
</evidence>
<dbReference type="GO" id="GO:0031460">
    <property type="term" value="P:glycine betaine transport"/>
    <property type="evidence" value="ECO:0007669"/>
    <property type="project" value="TreeGrafter"/>
</dbReference>
<organism evidence="7 8">
    <name type="scientific">Blautia liquoris</name>
    <dbReference type="NCBI Taxonomy" id="2779518"/>
    <lineage>
        <taxon>Bacteria</taxon>
        <taxon>Bacillati</taxon>
        <taxon>Bacillota</taxon>
        <taxon>Clostridia</taxon>
        <taxon>Lachnospirales</taxon>
        <taxon>Lachnospiraceae</taxon>
        <taxon>Blautia</taxon>
    </lineage>
</organism>
<comment type="subcellular location">
    <subcellularLocation>
        <location evidence="1">Cell membrane</location>
    </subcellularLocation>
</comment>
<dbReference type="CDD" id="cd13639">
    <property type="entry name" value="PBP2_OpuAC_like"/>
    <property type="match status" value="1"/>
</dbReference>